<dbReference type="SUPFAM" id="SSF51206">
    <property type="entry name" value="cAMP-binding domain-like"/>
    <property type="match status" value="1"/>
</dbReference>
<dbReference type="Proteomes" id="UP000198925">
    <property type="component" value="Unassembled WGS sequence"/>
</dbReference>
<dbReference type="GO" id="GO:0016301">
    <property type="term" value="F:kinase activity"/>
    <property type="evidence" value="ECO:0007669"/>
    <property type="project" value="UniProtKB-KW"/>
</dbReference>
<dbReference type="InterPro" id="IPR014710">
    <property type="entry name" value="RmlC-like_jellyroll"/>
</dbReference>
<dbReference type="Gene3D" id="2.60.120.10">
    <property type="entry name" value="Jelly Rolls"/>
    <property type="match status" value="1"/>
</dbReference>
<evidence type="ECO:0000313" key="7">
    <source>
        <dbReference type="Proteomes" id="UP000198925"/>
    </source>
</evidence>
<accession>A0A1G6K0C4</accession>
<dbReference type="SUPFAM" id="SSF46785">
    <property type="entry name" value="Winged helix' DNA-binding domain"/>
    <property type="match status" value="1"/>
</dbReference>
<dbReference type="EMBL" id="FMZX01000001">
    <property type="protein sequence ID" value="SDC24328.1"/>
    <property type="molecule type" value="Genomic_DNA"/>
</dbReference>
<keyword evidence="3" id="KW-0804">Transcription</keyword>
<sequence length="243" mass="25918">MDRIEASSIAVRNQLLRALPTDDLARLAPALKPVELIHKTTLFAADEPITSVWFIEAGAVSLLAQMQDGALVEVGVTGREGMVGLPLVLGADASPNLALVQMPGSALLLPAAALREALDASPALQALLLRYALALHGQVSWTAACNGRHVIEQRLARWLLIAHDQADGDDLPLTHEVLSQMLGVRRAGVSVAAGMLQRAGLIRLGRGHLTVTDRPGLEAAACECYRSGLREFERLLGPSLRRS</sequence>
<evidence type="ECO:0000256" key="3">
    <source>
        <dbReference type="ARBA" id="ARBA00023163"/>
    </source>
</evidence>
<dbReference type="InterPro" id="IPR036390">
    <property type="entry name" value="WH_DNA-bd_sf"/>
</dbReference>
<organism evidence="6 7">
    <name type="scientific">Belnapia rosea</name>
    <dbReference type="NCBI Taxonomy" id="938405"/>
    <lineage>
        <taxon>Bacteria</taxon>
        <taxon>Pseudomonadati</taxon>
        <taxon>Pseudomonadota</taxon>
        <taxon>Alphaproteobacteria</taxon>
        <taxon>Acetobacterales</taxon>
        <taxon>Roseomonadaceae</taxon>
        <taxon>Belnapia</taxon>
    </lineage>
</organism>
<evidence type="ECO:0000256" key="1">
    <source>
        <dbReference type="ARBA" id="ARBA00023015"/>
    </source>
</evidence>
<protein>
    <submittedName>
        <fullName evidence="6">cAMP-binding domain of CRP or a regulatory subunit of cAMP-dependent protein kinases</fullName>
    </submittedName>
</protein>
<keyword evidence="6" id="KW-0808">Transferase</keyword>
<dbReference type="InterPro" id="IPR018490">
    <property type="entry name" value="cNMP-bd_dom_sf"/>
</dbReference>
<evidence type="ECO:0000256" key="2">
    <source>
        <dbReference type="ARBA" id="ARBA00023125"/>
    </source>
</evidence>
<dbReference type="PROSITE" id="PS50042">
    <property type="entry name" value="CNMP_BINDING_3"/>
    <property type="match status" value="1"/>
</dbReference>
<dbReference type="SMART" id="SM00419">
    <property type="entry name" value="HTH_CRP"/>
    <property type="match status" value="1"/>
</dbReference>
<dbReference type="InterPro" id="IPR036388">
    <property type="entry name" value="WH-like_DNA-bd_sf"/>
</dbReference>
<dbReference type="PROSITE" id="PS51063">
    <property type="entry name" value="HTH_CRP_2"/>
    <property type="match status" value="1"/>
</dbReference>
<dbReference type="CDD" id="cd00038">
    <property type="entry name" value="CAP_ED"/>
    <property type="match status" value="1"/>
</dbReference>
<dbReference type="AlphaFoldDB" id="A0A1G6K0C4"/>
<dbReference type="Pfam" id="PF00027">
    <property type="entry name" value="cNMP_binding"/>
    <property type="match status" value="1"/>
</dbReference>
<dbReference type="SMART" id="SM00100">
    <property type="entry name" value="cNMP"/>
    <property type="match status" value="1"/>
</dbReference>
<dbReference type="PANTHER" id="PTHR24567">
    <property type="entry name" value="CRP FAMILY TRANSCRIPTIONAL REGULATORY PROTEIN"/>
    <property type="match status" value="1"/>
</dbReference>
<dbReference type="GO" id="GO:0003677">
    <property type="term" value="F:DNA binding"/>
    <property type="evidence" value="ECO:0007669"/>
    <property type="project" value="UniProtKB-KW"/>
</dbReference>
<proteinExistence type="predicted"/>
<evidence type="ECO:0000313" key="6">
    <source>
        <dbReference type="EMBL" id="SDC24328.1"/>
    </source>
</evidence>
<dbReference type="Gene3D" id="1.10.10.10">
    <property type="entry name" value="Winged helix-like DNA-binding domain superfamily/Winged helix DNA-binding domain"/>
    <property type="match status" value="1"/>
</dbReference>
<dbReference type="InterPro" id="IPR050397">
    <property type="entry name" value="Env_Response_Regulators"/>
</dbReference>
<feature type="domain" description="Cyclic nucleotide-binding" evidence="4">
    <location>
        <begin position="15"/>
        <end position="100"/>
    </location>
</feature>
<dbReference type="STRING" id="938405.SAMN02927895_00530"/>
<dbReference type="InterPro" id="IPR000595">
    <property type="entry name" value="cNMP-bd_dom"/>
</dbReference>
<name>A0A1G6K0C4_9PROT</name>
<gene>
    <name evidence="6" type="ORF">SAMN04487779_1001338</name>
</gene>
<dbReference type="RefSeq" id="WP_090659837.1">
    <property type="nucleotide sequence ID" value="NZ_FMZX01000001.1"/>
</dbReference>
<reference evidence="6 7" key="1">
    <citation type="submission" date="2016-10" db="EMBL/GenBank/DDBJ databases">
        <authorList>
            <person name="de Groot N.N."/>
        </authorList>
    </citation>
    <scope>NUCLEOTIDE SEQUENCE [LARGE SCALE GENOMIC DNA]</scope>
    <source>
        <strain evidence="6 7">CPCC 100156</strain>
    </source>
</reference>
<keyword evidence="7" id="KW-1185">Reference proteome</keyword>
<dbReference type="InterPro" id="IPR012318">
    <property type="entry name" value="HTH_CRP"/>
</dbReference>
<dbReference type="Pfam" id="PF13545">
    <property type="entry name" value="HTH_Crp_2"/>
    <property type="match status" value="1"/>
</dbReference>
<evidence type="ECO:0000259" key="4">
    <source>
        <dbReference type="PROSITE" id="PS50042"/>
    </source>
</evidence>
<keyword evidence="6" id="KW-0418">Kinase</keyword>
<dbReference type="PANTHER" id="PTHR24567:SF74">
    <property type="entry name" value="HTH-TYPE TRANSCRIPTIONAL REGULATOR ARCR"/>
    <property type="match status" value="1"/>
</dbReference>
<keyword evidence="1" id="KW-0805">Transcription regulation</keyword>
<dbReference type="GO" id="GO:0003700">
    <property type="term" value="F:DNA-binding transcription factor activity"/>
    <property type="evidence" value="ECO:0007669"/>
    <property type="project" value="TreeGrafter"/>
</dbReference>
<dbReference type="GO" id="GO:0005829">
    <property type="term" value="C:cytosol"/>
    <property type="evidence" value="ECO:0007669"/>
    <property type="project" value="TreeGrafter"/>
</dbReference>
<keyword evidence="2" id="KW-0238">DNA-binding</keyword>
<evidence type="ECO:0000259" key="5">
    <source>
        <dbReference type="PROSITE" id="PS51063"/>
    </source>
</evidence>
<feature type="domain" description="HTH crp-type" evidence="5">
    <location>
        <begin position="149"/>
        <end position="215"/>
    </location>
</feature>